<keyword evidence="2" id="KW-1185">Reference proteome</keyword>
<comment type="caution">
    <text evidence="1">The sequence shown here is derived from an EMBL/GenBank/DDBJ whole genome shotgun (WGS) entry which is preliminary data.</text>
</comment>
<dbReference type="EMBL" id="JAGSOJ010000002">
    <property type="protein sequence ID" value="MCM1990448.1"/>
    <property type="molecule type" value="Genomic_DNA"/>
</dbReference>
<organism evidence="1 2">
    <name type="scientific">Oceanirhabdus seepicola</name>
    <dbReference type="NCBI Taxonomy" id="2828781"/>
    <lineage>
        <taxon>Bacteria</taxon>
        <taxon>Bacillati</taxon>
        <taxon>Bacillota</taxon>
        <taxon>Clostridia</taxon>
        <taxon>Eubacteriales</taxon>
        <taxon>Clostridiaceae</taxon>
        <taxon>Oceanirhabdus</taxon>
    </lineage>
</organism>
<accession>A0A9J6P4B6</accession>
<dbReference type="RefSeq" id="WP_250859483.1">
    <property type="nucleotide sequence ID" value="NZ_JAGSOJ010000002.1"/>
</dbReference>
<reference evidence="1" key="2">
    <citation type="submission" date="2021-04" db="EMBL/GenBank/DDBJ databases">
        <authorList>
            <person name="Dong X."/>
        </authorList>
    </citation>
    <scope>NUCLEOTIDE SEQUENCE</scope>
    <source>
        <strain evidence="1">ZWT</strain>
    </source>
</reference>
<name>A0A9J6P4B6_9CLOT</name>
<reference evidence="1" key="1">
    <citation type="journal article" date="2021" name="mSystems">
        <title>Bacteria and Archaea Synergistically Convert Glycine Betaine to Biogenic Methane in the Formosa Cold Seep of the South China Sea.</title>
        <authorList>
            <person name="Li L."/>
            <person name="Zhang W."/>
            <person name="Zhang S."/>
            <person name="Song L."/>
            <person name="Sun Q."/>
            <person name="Zhang H."/>
            <person name="Xiang H."/>
            <person name="Dong X."/>
        </authorList>
    </citation>
    <scope>NUCLEOTIDE SEQUENCE</scope>
    <source>
        <strain evidence="1">ZWT</strain>
    </source>
</reference>
<sequence>MLKKSRIGKEQRLSSLLEYRLEYKEEQNRLDKEAKREIENNLLFIGM</sequence>
<protein>
    <submittedName>
        <fullName evidence="1">Uncharacterized protein</fullName>
    </submittedName>
</protein>
<gene>
    <name evidence="1" type="ORF">KDK92_12020</name>
</gene>
<dbReference type="AlphaFoldDB" id="A0A9J6P4B6"/>
<evidence type="ECO:0000313" key="1">
    <source>
        <dbReference type="EMBL" id="MCM1990448.1"/>
    </source>
</evidence>
<evidence type="ECO:0000313" key="2">
    <source>
        <dbReference type="Proteomes" id="UP001056429"/>
    </source>
</evidence>
<dbReference type="Proteomes" id="UP001056429">
    <property type="component" value="Unassembled WGS sequence"/>
</dbReference>
<proteinExistence type="predicted"/>